<proteinExistence type="predicted"/>
<gene>
    <name evidence="6" type="ORF">GJ744_000394</name>
</gene>
<dbReference type="OrthoDB" id="2307332at2759"/>
<dbReference type="PANTHER" id="PTHR45789">
    <property type="entry name" value="FI18025P1"/>
    <property type="match status" value="1"/>
</dbReference>
<evidence type="ECO:0000259" key="5">
    <source>
        <dbReference type="PROSITE" id="PS50118"/>
    </source>
</evidence>
<comment type="caution">
    <text evidence="6">The sequence shown here is derived from an EMBL/GenBank/DDBJ whole genome shotgun (WGS) entry which is preliminary data.</text>
</comment>
<evidence type="ECO:0000256" key="4">
    <source>
        <dbReference type="SAM" id="MobiDB-lite"/>
    </source>
</evidence>
<feature type="region of interest" description="Disordered" evidence="4">
    <location>
        <begin position="1"/>
        <end position="21"/>
    </location>
</feature>
<dbReference type="Proteomes" id="UP000606974">
    <property type="component" value="Unassembled WGS sequence"/>
</dbReference>
<dbReference type="AlphaFoldDB" id="A0A8H7AE81"/>
<keyword evidence="2 3" id="KW-0539">Nucleus</keyword>
<evidence type="ECO:0000256" key="2">
    <source>
        <dbReference type="ARBA" id="ARBA00023242"/>
    </source>
</evidence>
<feature type="compositionally biased region" description="Basic residues" evidence="4">
    <location>
        <begin position="118"/>
        <end position="131"/>
    </location>
</feature>
<keyword evidence="1 3" id="KW-0238">DNA-binding</keyword>
<feature type="domain" description="HMG box" evidence="5">
    <location>
        <begin position="183"/>
        <end position="251"/>
    </location>
</feature>
<keyword evidence="7" id="KW-1185">Reference proteome</keyword>
<dbReference type="Gene3D" id="1.10.30.10">
    <property type="entry name" value="High mobility group box domain"/>
    <property type="match status" value="1"/>
</dbReference>
<dbReference type="SUPFAM" id="SSF47095">
    <property type="entry name" value="HMG-box"/>
    <property type="match status" value="1"/>
</dbReference>
<dbReference type="PROSITE" id="PS50118">
    <property type="entry name" value="HMG_BOX_2"/>
    <property type="match status" value="1"/>
</dbReference>
<dbReference type="SMART" id="SM00398">
    <property type="entry name" value="HMG"/>
    <property type="match status" value="1"/>
</dbReference>
<feature type="DNA-binding region" description="HMG box" evidence="3">
    <location>
        <begin position="183"/>
        <end position="251"/>
    </location>
</feature>
<sequence>MTGTPTAVKQQPPSPPQSIDGEFDLSAVQQHIAAFEQQAVQPQINTIGLAEQQIEQYGDPSDYQISSNHVYYPSQPGFHRANHPATPPVTGYDSVMRTRSGRSLGSPLTSTNPETSRRSRSPRPKAKRPPRNAKTNRAVTLEEPLSIMTKNWAVPLGDIEAKVHRPAEQRQAEVNNKKNNGKVPRPMNSFMLYRSAYAERVKEYCKEGNHQVISQITGASWSMEPHEVKELYEKYADIDRQNHSMAHPDYKFAPNKNGPASRKRKGRDNETDSIDWEDQDYEASSGHSKRTRYGQSVESRSHSSTPFEPMRQQNYGAVPVSHYANPSSYHATNPRSVPPAYPLDINDQYYEQWATPYTSNVEDVHVRRVNQPGAIPYTSIDDQSLIGLPQGGLASHIQPDSGYGVPQPMHMDPLDPRLEQYGAQDSYTQYESVDLAHRIEPQYDYGQDDIFGATTYAYSEASRHPGMATLTSPRGPWDHPLPGSDFDEEIGKFT</sequence>
<dbReference type="GO" id="GO:0005634">
    <property type="term" value="C:nucleus"/>
    <property type="evidence" value="ECO:0007669"/>
    <property type="project" value="UniProtKB-UniRule"/>
</dbReference>
<feature type="region of interest" description="Disordered" evidence="4">
    <location>
        <begin position="167"/>
        <end position="187"/>
    </location>
</feature>
<dbReference type="EMBL" id="JAACFV010000100">
    <property type="protein sequence ID" value="KAF7505819.1"/>
    <property type="molecule type" value="Genomic_DNA"/>
</dbReference>
<evidence type="ECO:0000256" key="1">
    <source>
        <dbReference type="ARBA" id="ARBA00023125"/>
    </source>
</evidence>
<dbReference type="InterPro" id="IPR051356">
    <property type="entry name" value="SOX/SOX-like_TF"/>
</dbReference>
<feature type="compositionally biased region" description="Polar residues" evidence="4">
    <location>
        <begin position="293"/>
        <end position="309"/>
    </location>
</feature>
<feature type="compositionally biased region" description="Acidic residues" evidence="4">
    <location>
        <begin position="271"/>
        <end position="281"/>
    </location>
</feature>
<accession>A0A8H7AE81</accession>
<feature type="compositionally biased region" description="Polar residues" evidence="4">
    <location>
        <begin position="1"/>
        <end position="11"/>
    </location>
</feature>
<reference evidence="6" key="1">
    <citation type="submission" date="2020-02" db="EMBL/GenBank/DDBJ databases">
        <authorList>
            <person name="Palmer J.M."/>
        </authorList>
    </citation>
    <scope>NUCLEOTIDE SEQUENCE</scope>
    <source>
        <strain evidence="6">EPUS1.4</strain>
        <tissue evidence="6">Thallus</tissue>
    </source>
</reference>
<dbReference type="GO" id="GO:0000981">
    <property type="term" value="F:DNA-binding transcription factor activity, RNA polymerase II-specific"/>
    <property type="evidence" value="ECO:0007669"/>
    <property type="project" value="TreeGrafter"/>
</dbReference>
<dbReference type="GO" id="GO:0000978">
    <property type="term" value="F:RNA polymerase II cis-regulatory region sequence-specific DNA binding"/>
    <property type="evidence" value="ECO:0007669"/>
    <property type="project" value="TreeGrafter"/>
</dbReference>
<protein>
    <recommendedName>
        <fullName evidence="5">HMG box domain-containing protein</fullName>
    </recommendedName>
</protein>
<name>A0A8H7AE81_9EURO</name>
<dbReference type="Pfam" id="PF00505">
    <property type="entry name" value="HMG_box"/>
    <property type="match status" value="1"/>
</dbReference>
<dbReference type="InterPro" id="IPR009071">
    <property type="entry name" value="HMG_box_dom"/>
</dbReference>
<organism evidence="6 7">
    <name type="scientific">Endocarpon pusillum</name>
    <dbReference type="NCBI Taxonomy" id="364733"/>
    <lineage>
        <taxon>Eukaryota</taxon>
        <taxon>Fungi</taxon>
        <taxon>Dikarya</taxon>
        <taxon>Ascomycota</taxon>
        <taxon>Pezizomycotina</taxon>
        <taxon>Eurotiomycetes</taxon>
        <taxon>Chaetothyriomycetidae</taxon>
        <taxon>Verrucariales</taxon>
        <taxon>Verrucariaceae</taxon>
        <taxon>Endocarpon</taxon>
    </lineage>
</organism>
<dbReference type="PANTHER" id="PTHR45789:SF2">
    <property type="entry name" value="FI18025P1"/>
    <property type="match status" value="1"/>
</dbReference>
<evidence type="ECO:0000313" key="6">
    <source>
        <dbReference type="EMBL" id="KAF7505819.1"/>
    </source>
</evidence>
<evidence type="ECO:0000256" key="3">
    <source>
        <dbReference type="PROSITE-ProRule" id="PRU00267"/>
    </source>
</evidence>
<dbReference type="InterPro" id="IPR036910">
    <property type="entry name" value="HMG_box_dom_sf"/>
</dbReference>
<feature type="region of interest" description="Disordered" evidence="4">
    <location>
        <begin position="58"/>
        <end position="139"/>
    </location>
</feature>
<feature type="region of interest" description="Disordered" evidence="4">
    <location>
        <begin position="245"/>
        <end position="309"/>
    </location>
</feature>
<dbReference type="CDD" id="cd01389">
    <property type="entry name" value="HMG-box_ROX1-like"/>
    <property type="match status" value="1"/>
</dbReference>
<feature type="region of interest" description="Disordered" evidence="4">
    <location>
        <begin position="467"/>
        <end position="494"/>
    </location>
</feature>
<evidence type="ECO:0000313" key="7">
    <source>
        <dbReference type="Proteomes" id="UP000606974"/>
    </source>
</evidence>